<evidence type="ECO:0000256" key="7">
    <source>
        <dbReference type="ARBA" id="ARBA00022755"/>
    </source>
</evidence>
<name>G0HGM6_CORVD</name>
<dbReference type="InterPro" id="IPR015875">
    <property type="entry name" value="IMP_DH/GMP_Rdtase_CS"/>
</dbReference>
<gene>
    <name evidence="13 17" type="primary">guaB</name>
    <name evidence="17" type="ordered locus">CVAR_2286</name>
</gene>
<feature type="binding site" evidence="13">
    <location>
        <begin position="526"/>
        <end position="528"/>
    </location>
    <ligand>
        <name>IMP</name>
        <dbReference type="ChEBI" id="CHEBI:58053"/>
    </ligand>
</feature>
<dbReference type="STRING" id="858619.CVAR_2286"/>
<evidence type="ECO:0000256" key="8">
    <source>
        <dbReference type="ARBA" id="ARBA00022958"/>
    </source>
</evidence>
<sequence length="684" mass="72145">MLLFDPVDGVRVAGAVLPGHVEVRVGGGTGLVDRDGVPAEQGRDVGQDDRPVVVVELVAVVAEHRDPADAAGFEQLAEAADIGQVLPQQDPLLIGDRPFEVVVVGLQERRRVIRVPGEGVRRHQRVIVVHTVHRTGLLRHRIRGDAGPVGAGGYSGAYTVARDRRQPRMQEELKGMTDAQYVTTGGDDPRKVELVGLTFDDVLLLPAASDVVPSNVVTKTQLTRNITLNVPIISAAMDTVTEGRMAVAMARQGGMGIMHRNLSIADQAEQVEIVKRSEAGMVSDPVTCTPDMTIAEVDALCARYRISGLPVVDAEGMLVGICTNRDMRFEEDFSAKVADVMTPMPLIVAEEGVSADAALRLLSQHKVEKLPIVNGAGKLTGLITVKDFAKREKFPNAAKDGSGRLLCGASIGTGEDSLRRAGTLVDAGVDALVVDTAHAHNTGVLDMVARVKKEFGDKIDVIGGNLATRGAAEAMIEAGADAIKVGIGPGSICTTRVVAGVGAPQITAILEAAVPARKAGVPIIADGGMQYSGDIAKALAAGASSVMLGSLLAGTTEAPGEITVVNGKQYKMYRGMGSLGAMKGRGLHGEQRSYSKDRYFQADVTSEEKLVPEGIEGRIPFRGDAGAIVYQMVGGLRAAMGYTGSHTIAELNDAHFVQITGAGLRESHPHDITMTVEAPNYYQR</sequence>
<dbReference type="EMBL" id="CP002917">
    <property type="protein sequence ID" value="AEK37633.1"/>
    <property type="molecule type" value="Genomic_DNA"/>
</dbReference>
<evidence type="ECO:0000256" key="13">
    <source>
        <dbReference type="HAMAP-Rule" id="MF_01964"/>
    </source>
</evidence>
<dbReference type="GO" id="GO:0046872">
    <property type="term" value="F:metal ion binding"/>
    <property type="evidence" value="ECO:0007669"/>
    <property type="project" value="UniProtKB-UniRule"/>
</dbReference>
<comment type="catalytic activity">
    <reaction evidence="12 13 15">
        <text>IMP + NAD(+) + H2O = XMP + NADH + H(+)</text>
        <dbReference type="Rhea" id="RHEA:11708"/>
        <dbReference type="ChEBI" id="CHEBI:15377"/>
        <dbReference type="ChEBI" id="CHEBI:15378"/>
        <dbReference type="ChEBI" id="CHEBI:57464"/>
        <dbReference type="ChEBI" id="CHEBI:57540"/>
        <dbReference type="ChEBI" id="CHEBI:57945"/>
        <dbReference type="ChEBI" id="CHEBI:58053"/>
        <dbReference type="EC" id="1.1.1.205"/>
    </reaction>
</comment>
<reference evidence="17 18" key="1">
    <citation type="journal article" date="2011" name="BMC Genomics">
        <title>Complete genome sequence of Corynebacterium variabile DSM 44702 isolated from the surface of smear-ripened cheeses and insights into cheese ripening and flavor generation.</title>
        <authorList>
            <person name="Schroeder J."/>
            <person name="Maus I."/>
            <person name="Trost E."/>
            <person name="Tauch A."/>
        </authorList>
    </citation>
    <scope>NUCLEOTIDE SEQUENCE [LARGE SCALE GENOMIC DNA]</scope>
    <source>
        <strain evidence="18">DSM 44702 / JCM 12073 / NCIMB 30131</strain>
    </source>
</reference>
<evidence type="ECO:0000313" key="17">
    <source>
        <dbReference type="EMBL" id="AEK37633.1"/>
    </source>
</evidence>
<dbReference type="CDD" id="cd04601">
    <property type="entry name" value="CBS_pair_IMPDH"/>
    <property type="match status" value="1"/>
</dbReference>
<dbReference type="HAMAP" id="MF_01964">
    <property type="entry name" value="IMPDH"/>
    <property type="match status" value="1"/>
</dbReference>
<comment type="activity regulation">
    <text evidence="13">Mycophenolic acid (MPA) is a non-competitive inhibitor that prevents formation of the closed enzyme conformation by binding to the same site as the amobile flap. In contrast, mizoribine monophosphate (MZP) is a competitive inhibitor that induces the closed conformation. MPA is a potent inhibitor of mammalian IMPDHs but a poor inhibitor of the bacterial enzymes. MZP is a more potent inhibitor of bacterial IMPDH.</text>
</comment>
<dbReference type="GO" id="GO:0006177">
    <property type="term" value="P:GMP biosynthetic process"/>
    <property type="evidence" value="ECO:0007669"/>
    <property type="project" value="UniProtKB-UniRule"/>
</dbReference>
<comment type="subunit">
    <text evidence="3 13">Homotetramer.</text>
</comment>
<dbReference type="eggNOG" id="COG0517">
    <property type="taxonomic scope" value="Bacteria"/>
</dbReference>
<dbReference type="Pfam" id="PF00478">
    <property type="entry name" value="IMPDH"/>
    <property type="match status" value="1"/>
</dbReference>
<feature type="binding site" evidence="13">
    <location>
        <position position="491"/>
    </location>
    <ligand>
        <name>IMP</name>
        <dbReference type="ChEBI" id="CHEBI:58053"/>
    </ligand>
</feature>
<keyword evidence="4 13" id="KW-0479">Metal-binding</keyword>
<dbReference type="InterPro" id="IPR013785">
    <property type="entry name" value="Aldolase_TIM"/>
</dbReference>
<dbReference type="eggNOG" id="COG0516">
    <property type="taxonomic scope" value="Bacteria"/>
</dbReference>
<evidence type="ECO:0000313" key="18">
    <source>
        <dbReference type="Proteomes" id="UP000006659"/>
    </source>
</evidence>
<feature type="binding site" description="in other chain" evidence="13">
    <location>
        <position position="488"/>
    </location>
    <ligand>
        <name>K(+)</name>
        <dbReference type="ChEBI" id="CHEBI:29103"/>
        <note>ligand shared between two tetrameric partners</note>
    </ligand>
</feature>
<feature type="binding site" evidence="13">
    <location>
        <position position="667"/>
    </location>
    <ligand>
        <name>K(+)</name>
        <dbReference type="ChEBI" id="CHEBI:29103"/>
        <note>ligand shared between two tetrameric partners</note>
    </ligand>
</feature>
<dbReference type="AlphaFoldDB" id="G0HGM6"/>
<dbReference type="Proteomes" id="UP000006659">
    <property type="component" value="Chromosome"/>
</dbReference>
<dbReference type="PROSITE" id="PS51371">
    <property type="entry name" value="CBS"/>
    <property type="match status" value="2"/>
</dbReference>
<dbReference type="HOGENOM" id="CLU_022552_2_1_11"/>
<evidence type="ECO:0000256" key="14">
    <source>
        <dbReference type="PROSITE-ProRule" id="PRU00703"/>
    </source>
</evidence>
<feature type="binding site" evidence="13">
    <location>
        <position position="668"/>
    </location>
    <ligand>
        <name>K(+)</name>
        <dbReference type="ChEBI" id="CHEBI:29103"/>
        <note>ligand shared between two tetrameric partners</note>
    </ligand>
</feature>
<dbReference type="SUPFAM" id="SSF51412">
    <property type="entry name" value="Inosine monophosphate dehydrogenase (IMPDH)"/>
    <property type="match status" value="1"/>
</dbReference>
<organism evidence="17 18">
    <name type="scientific">Corynebacterium variabile (strain DSM 44702 / CIP 107183 / JCM 12073 / NCIMB 30131)</name>
    <name type="common">Corynebacterium mooreparkense</name>
    <dbReference type="NCBI Taxonomy" id="858619"/>
    <lineage>
        <taxon>Bacteria</taxon>
        <taxon>Bacillati</taxon>
        <taxon>Actinomycetota</taxon>
        <taxon>Actinomycetes</taxon>
        <taxon>Mycobacteriales</taxon>
        <taxon>Corynebacteriaceae</taxon>
        <taxon>Corynebacterium</taxon>
    </lineage>
</organism>
<evidence type="ECO:0000256" key="11">
    <source>
        <dbReference type="ARBA" id="ARBA00023122"/>
    </source>
</evidence>
<comment type="caution">
    <text evidence="13">Lacks conserved residue(s) required for the propagation of feature annotation.</text>
</comment>
<dbReference type="PANTHER" id="PTHR11911">
    <property type="entry name" value="INOSINE-5-MONOPHOSPHATE DEHYDROGENASE RELATED"/>
    <property type="match status" value="1"/>
</dbReference>
<evidence type="ECO:0000256" key="2">
    <source>
        <dbReference type="ARBA" id="ARBA00005502"/>
    </source>
</evidence>
<comment type="similarity">
    <text evidence="2 13">Belongs to the IMPDH/GMPR family.</text>
</comment>
<keyword evidence="10 13" id="KW-0520">NAD</keyword>
<feature type="active site" description="Thioimidate intermediate" evidence="13">
    <location>
        <position position="493"/>
    </location>
</feature>
<feature type="active site" description="Proton acceptor" evidence="13">
    <location>
        <position position="598"/>
    </location>
</feature>
<dbReference type="GO" id="GO:0000166">
    <property type="term" value="F:nucleotide binding"/>
    <property type="evidence" value="ECO:0007669"/>
    <property type="project" value="UniProtKB-UniRule"/>
</dbReference>
<dbReference type="Gene3D" id="3.20.20.70">
    <property type="entry name" value="Aldolase class I"/>
    <property type="match status" value="1"/>
</dbReference>
<feature type="binding site" evidence="13">
    <location>
        <position position="435"/>
    </location>
    <ligand>
        <name>NAD(+)</name>
        <dbReference type="ChEBI" id="CHEBI:57540"/>
    </ligand>
</feature>
<dbReference type="GO" id="GO:0003938">
    <property type="term" value="F:IMP dehydrogenase activity"/>
    <property type="evidence" value="ECO:0007669"/>
    <property type="project" value="UniProtKB-UniRule"/>
</dbReference>
<feature type="binding site" description="in other chain" evidence="13">
    <location>
        <position position="490"/>
    </location>
    <ligand>
        <name>K(+)</name>
        <dbReference type="ChEBI" id="CHEBI:29103"/>
        <note>ligand shared between two tetrameric partners</note>
    </ligand>
</feature>
<dbReference type="InterPro" id="IPR005990">
    <property type="entry name" value="IMP_DH"/>
</dbReference>
<dbReference type="InterPro" id="IPR046342">
    <property type="entry name" value="CBS_dom_sf"/>
</dbReference>
<evidence type="ECO:0000256" key="5">
    <source>
        <dbReference type="ARBA" id="ARBA00022737"/>
    </source>
</evidence>
<dbReference type="KEGG" id="cva:CVAR_2286"/>
<keyword evidence="6 13" id="KW-0332">GMP biosynthesis</keyword>
<evidence type="ECO:0000256" key="3">
    <source>
        <dbReference type="ARBA" id="ARBA00011881"/>
    </source>
</evidence>
<feature type="domain" description="CBS" evidence="16">
    <location>
        <begin position="341"/>
        <end position="398"/>
    </location>
</feature>
<feature type="binding site" evidence="13">
    <location>
        <begin position="573"/>
        <end position="577"/>
    </location>
    <ligand>
        <name>IMP</name>
        <dbReference type="ChEBI" id="CHEBI:58053"/>
    </ligand>
</feature>
<keyword evidence="7 13" id="KW-0658">Purine biosynthesis</keyword>
<feature type="binding site" evidence="13">
    <location>
        <begin position="486"/>
        <end position="488"/>
    </location>
    <ligand>
        <name>NAD(+)</name>
        <dbReference type="ChEBI" id="CHEBI:57540"/>
    </ligand>
</feature>
<dbReference type="InterPro" id="IPR000644">
    <property type="entry name" value="CBS_dom"/>
</dbReference>
<keyword evidence="5" id="KW-0677">Repeat</keyword>
<protein>
    <recommendedName>
        <fullName evidence="13 15">Inosine-5'-monophosphate dehydrogenase</fullName>
        <shortName evidence="13">IMP dehydrogenase</shortName>
        <shortName evidence="13">IMPD</shortName>
        <shortName evidence="13">IMPDH</shortName>
        <ecNumber evidence="13 15">1.1.1.205</ecNumber>
    </recommendedName>
</protein>
<evidence type="ECO:0000256" key="12">
    <source>
        <dbReference type="ARBA" id="ARBA00048028"/>
    </source>
</evidence>
<dbReference type="InterPro" id="IPR001093">
    <property type="entry name" value="IMP_DH_GMPRt"/>
</dbReference>
<evidence type="ECO:0000256" key="6">
    <source>
        <dbReference type="ARBA" id="ARBA00022749"/>
    </source>
</evidence>
<accession>G0HGM6</accession>
<feature type="binding site" evidence="13">
    <location>
        <position position="666"/>
    </location>
    <ligand>
        <name>K(+)</name>
        <dbReference type="ChEBI" id="CHEBI:29103"/>
        <note>ligand shared between two tetrameric partners</note>
    </ligand>
</feature>
<dbReference type="PROSITE" id="PS00487">
    <property type="entry name" value="IMP_DH_GMP_RED"/>
    <property type="match status" value="1"/>
</dbReference>
<keyword evidence="8 13" id="KW-0630">Potassium</keyword>
<feature type="binding site" evidence="13">
    <location>
        <position position="613"/>
    </location>
    <ligand>
        <name>IMP</name>
        <dbReference type="ChEBI" id="CHEBI:58053"/>
    </ligand>
</feature>
<evidence type="ECO:0000256" key="9">
    <source>
        <dbReference type="ARBA" id="ARBA00023002"/>
    </source>
</evidence>
<feature type="binding site" evidence="13">
    <location>
        <begin position="549"/>
        <end position="550"/>
    </location>
    <ligand>
        <name>IMP</name>
        <dbReference type="ChEBI" id="CHEBI:58053"/>
    </ligand>
</feature>
<evidence type="ECO:0000259" key="16">
    <source>
        <dbReference type="PROSITE" id="PS51371"/>
    </source>
</evidence>
<dbReference type="PANTHER" id="PTHR11911:SF111">
    <property type="entry name" value="INOSINE-5'-MONOPHOSPHATE DEHYDROGENASE"/>
    <property type="match status" value="1"/>
</dbReference>
<comment type="cofactor">
    <cofactor evidence="1 13">
        <name>K(+)</name>
        <dbReference type="ChEBI" id="CHEBI:29103"/>
    </cofactor>
</comment>
<comment type="function">
    <text evidence="13">Catalyzes the conversion of inosine 5'-phosphate (IMP) to xanthosine 5'-phosphate (XMP), the first committed and rate-limiting step in the de novo synthesis of guanine nucleotides, and therefore plays an important role in the regulation of cell growth.</text>
</comment>
<dbReference type="UniPathway" id="UPA00601">
    <property type="reaction ID" value="UER00295"/>
</dbReference>
<dbReference type="EC" id="1.1.1.205" evidence="13 15"/>
<dbReference type="Pfam" id="PF00571">
    <property type="entry name" value="CBS"/>
    <property type="match status" value="2"/>
</dbReference>
<evidence type="ECO:0000256" key="15">
    <source>
        <dbReference type="RuleBase" id="RU003928"/>
    </source>
</evidence>
<proteinExistence type="inferred from homology"/>
<evidence type="ECO:0000256" key="1">
    <source>
        <dbReference type="ARBA" id="ARBA00001958"/>
    </source>
</evidence>
<dbReference type="GO" id="GO:0006183">
    <property type="term" value="P:GTP biosynthetic process"/>
    <property type="evidence" value="ECO:0007669"/>
    <property type="project" value="TreeGrafter"/>
</dbReference>
<dbReference type="FunFam" id="3.20.20.70:FF:000003">
    <property type="entry name" value="GMP reductase"/>
    <property type="match status" value="1"/>
</dbReference>
<feature type="binding site" description="in other chain" evidence="13">
    <location>
        <position position="493"/>
    </location>
    <ligand>
        <name>K(+)</name>
        <dbReference type="ChEBI" id="CHEBI:29103"/>
        <note>ligand shared between two tetrameric partners</note>
    </ligand>
</feature>
<comment type="pathway">
    <text evidence="13 15">Purine metabolism; XMP biosynthesis via de novo pathway; XMP from IMP: step 1/1.</text>
</comment>
<dbReference type="SUPFAM" id="SSF54631">
    <property type="entry name" value="CBS-domain pair"/>
    <property type="match status" value="1"/>
</dbReference>
<dbReference type="NCBIfam" id="TIGR01302">
    <property type="entry name" value="IMP_dehydrog"/>
    <property type="match status" value="1"/>
</dbReference>
<evidence type="ECO:0000256" key="4">
    <source>
        <dbReference type="ARBA" id="ARBA00022723"/>
    </source>
</evidence>
<dbReference type="CDD" id="cd00381">
    <property type="entry name" value="IMPDH"/>
    <property type="match status" value="1"/>
</dbReference>
<dbReference type="SMART" id="SM01240">
    <property type="entry name" value="IMPDH"/>
    <property type="match status" value="1"/>
</dbReference>
<keyword evidence="11 14" id="KW-0129">CBS domain</keyword>
<feature type="domain" description="CBS" evidence="16">
    <location>
        <begin position="281"/>
        <end position="337"/>
    </location>
</feature>
<dbReference type="SMART" id="SM00116">
    <property type="entry name" value="CBS"/>
    <property type="match status" value="2"/>
</dbReference>
<keyword evidence="9 13" id="KW-0560">Oxidoreductase</keyword>
<evidence type="ECO:0000256" key="10">
    <source>
        <dbReference type="ARBA" id="ARBA00023027"/>
    </source>
</evidence>